<protein>
    <recommendedName>
        <fullName evidence="2">PH domain-containing protein</fullName>
    </recommendedName>
</protein>
<evidence type="ECO:0000313" key="4">
    <source>
        <dbReference type="Proteomes" id="UP000790833"/>
    </source>
</evidence>
<dbReference type="InterPro" id="IPR051707">
    <property type="entry name" value="PI-Interact_SigTrans_Reg"/>
</dbReference>
<dbReference type="PROSITE" id="PS50003">
    <property type="entry name" value="PH_DOMAIN"/>
    <property type="match status" value="2"/>
</dbReference>
<dbReference type="SMART" id="SM00233">
    <property type="entry name" value="PH"/>
    <property type="match status" value="2"/>
</dbReference>
<comment type="caution">
    <text evidence="3">The sequence shown here is derived from an EMBL/GenBank/DDBJ whole genome shotgun (WGS) entry which is preliminary data.</text>
</comment>
<keyword evidence="4" id="KW-1185">Reference proteome</keyword>
<dbReference type="FunFam" id="2.30.29.30:FF:000286">
    <property type="entry name" value="PH-protein kinase domain containing protein"/>
    <property type="match status" value="1"/>
</dbReference>
<evidence type="ECO:0000313" key="3">
    <source>
        <dbReference type="EMBL" id="KAG7196167.1"/>
    </source>
</evidence>
<dbReference type="AlphaFoldDB" id="A0A9P7VEF9"/>
<reference evidence="3" key="1">
    <citation type="submission" date="2021-03" db="EMBL/GenBank/DDBJ databases">
        <authorList>
            <person name="Palmer J.M."/>
        </authorList>
    </citation>
    <scope>NUCLEOTIDE SEQUENCE</scope>
    <source>
        <strain evidence="3">ARV_011</strain>
    </source>
</reference>
<feature type="domain" description="PH" evidence="2">
    <location>
        <begin position="5"/>
        <end position="99"/>
    </location>
</feature>
<dbReference type="Proteomes" id="UP000790833">
    <property type="component" value="Unassembled WGS sequence"/>
</dbReference>
<dbReference type="EMBL" id="JAHMUF010000001">
    <property type="protein sequence ID" value="KAG7196167.1"/>
    <property type="molecule type" value="Genomic_DNA"/>
</dbReference>
<dbReference type="InterPro" id="IPR001849">
    <property type="entry name" value="PH_domain"/>
</dbReference>
<dbReference type="CDD" id="cd13299">
    <property type="entry name" value="PH2_PH_fungal"/>
    <property type="match status" value="1"/>
</dbReference>
<evidence type="ECO:0000256" key="1">
    <source>
        <dbReference type="SAM" id="MobiDB-lite"/>
    </source>
</evidence>
<dbReference type="Gene3D" id="2.30.29.30">
    <property type="entry name" value="Pleckstrin-homology domain (PH domain)/Phosphotyrosine-binding domain (PTB)"/>
    <property type="match status" value="2"/>
</dbReference>
<dbReference type="InterPro" id="IPR011993">
    <property type="entry name" value="PH-like_dom_sf"/>
</dbReference>
<dbReference type="OrthoDB" id="2157866at2759"/>
<proteinExistence type="predicted"/>
<sequence>MESNEVVIASYLYKRSKKTHQWKSRWVVLRQLQLSYYKDSSEHKPLKVIPIKNLLSTSEVQDSQRFRFAIYTNNKVIHFKCESEKELRKWMECLRELIDEHDDTKHMIKEVERLHMESEGPISPTVLPHSRQNQPNGNLPEIVPPPLSGDQSDGEESSFYSSEISDSGFAPNTSITHIPPPPTIQELQEEEEREEKLDSQRSQLEVKDNEANESVRLSEHDEYIVEQGYLLRLKKRFMQWKKYYLVLTNKTLYFYNSKQSALLKNILPYKTISCDHIVDVIDVDPLSRSKVWCLLIITPTKRIRFCASSEEEVEKWFAALQAVILSNKKTD</sequence>
<name>A0A9P7VEF9_9ASCO</name>
<dbReference type="PANTHER" id="PTHR14336:SF8">
    <property type="entry name" value="PROTEIN OPY1"/>
    <property type="match status" value="1"/>
</dbReference>
<organism evidence="3 4">
    <name type="scientific">Scheffersomyces spartinae</name>
    <dbReference type="NCBI Taxonomy" id="45513"/>
    <lineage>
        <taxon>Eukaryota</taxon>
        <taxon>Fungi</taxon>
        <taxon>Dikarya</taxon>
        <taxon>Ascomycota</taxon>
        <taxon>Saccharomycotina</taxon>
        <taxon>Pichiomycetes</taxon>
        <taxon>Debaryomycetaceae</taxon>
        <taxon>Scheffersomyces</taxon>
    </lineage>
</organism>
<dbReference type="Pfam" id="PF00169">
    <property type="entry name" value="PH"/>
    <property type="match status" value="2"/>
</dbReference>
<dbReference type="SUPFAM" id="SSF50729">
    <property type="entry name" value="PH domain-like"/>
    <property type="match status" value="2"/>
</dbReference>
<evidence type="ECO:0000259" key="2">
    <source>
        <dbReference type="PROSITE" id="PS50003"/>
    </source>
</evidence>
<feature type="domain" description="PH" evidence="2">
    <location>
        <begin position="223"/>
        <end position="325"/>
    </location>
</feature>
<dbReference type="RefSeq" id="XP_043051712.1">
    <property type="nucleotide sequence ID" value="XM_043191035.1"/>
</dbReference>
<dbReference type="GeneID" id="66113553"/>
<gene>
    <name evidence="3" type="ORF">KQ657_000179</name>
</gene>
<accession>A0A9P7VEF9</accession>
<dbReference type="PANTHER" id="PTHR14336">
    <property type="entry name" value="TANDEM PH DOMAIN CONTAINING PROTEIN"/>
    <property type="match status" value="1"/>
</dbReference>
<feature type="region of interest" description="Disordered" evidence="1">
    <location>
        <begin position="115"/>
        <end position="165"/>
    </location>
</feature>